<evidence type="ECO:0000256" key="4">
    <source>
        <dbReference type="ARBA" id="ARBA00023136"/>
    </source>
</evidence>
<sequence length="337" mass="38427">MSIDNPHGIKENFFFDKYRQLPEYGRRRFLLASIALMTVLVCYRLAFAAPSNFPQNKVVEIPSGTSLLAASDILEKNGVIRSDLLFRMLVRVLDGQKGVKAGDYFFDKKQNIFTVASRLVNGDRGFSDIAVVIPEGTSAREIAEILSKKIRNFDKEEFLRISLGREGYLFPDTYHFTFDSSEDQILNIFLDNFEKKIAPLKPDIEKFGRSLTDVIKMASIIEEEGRLLNTRKTIAGILWKRFDIGMPLQVDAAFLYTGGKNTFELTKDDLEKDSPYNTYTRAGLPPTPISNPGLDSIVATMNPIKTSYLYYLTDRDGVMHYAMTHDEHVINKERYLR</sequence>
<dbReference type="PANTHER" id="PTHR30518">
    <property type="entry name" value="ENDOLYTIC MUREIN TRANSGLYCOSYLASE"/>
    <property type="match status" value="1"/>
</dbReference>
<feature type="site" description="Important for catalytic activity" evidence="7">
    <location>
        <position position="224"/>
    </location>
</feature>
<feature type="transmembrane region" description="Helical" evidence="7">
    <location>
        <begin position="29"/>
        <end position="47"/>
    </location>
</feature>
<comment type="catalytic activity">
    <reaction evidence="7">
        <text>a peptidoglycan chain = a peptidoglycan chain with N-acetyl-1,6-anhydromuramyl-[peptide] at the reducing end + a peptidoglycan chain with N-acetylglucosamine at the non-reducing end.</text>
        <dbReference type="EC" id="4.2.2.29"/>
    </reaction>
</comment>
<gene>
    <name evidence="7" type="primary">mltG</name>
    <name evidence="8" type="ORF">A3C72_01275</name>
</gene>
<comment type="function">
    <text evidence="7">Functions as a peptidoglycan terminase that cleaves nascent peptidoglycan strands endolytically to terminate their elongation.</text>
</comment>
<evidence type="ECO:0000256" key="1">
    <source>
        <dbReference type="ARBA" id="ARBA00022475"/>
    </source>
</evidence>
<keyword evidence="2 7" id="KW-0812">Transmembrane</keyword>
<reference evidence="8 9" key="1">
    <citation type="journal article" date="2016" name="Nat. Commun.">
        <title>Thousands of microbial genomes shed light on interconnected biogeochemical processes in an aquifer system.</title>
        <authorList>
            <person name="Anantharaman K."/>
            <person name="Brown C.T."/>
            <person name="Hug L.A."/>
            <person name="Sharon I."/>
            <person name="Castelle C.J."/>
            <person name="Probst A.J."/>
            <person name="Thomas B.C."/>
            <person name="Singh A."/>
            <person name="Wilkins M.J."/>
            <person name="Karaoz U."/>
            <person name="Brodie E.L."/>
            <person name="Williams K.H."/>
            <person name="Hubbard S.S."/>
            <person name="Banfield J.F."/>
        </authorList>
    </citation>
    <scope>NUCLEOTIDE SEQUENCE [LARGE SCALE GENOMIC DNA]</scope>
</reference>
<comment type="similarity">
    <text evidence="7">Belongs to the transglycosylase MltG family.</text>
</comment>
<keyword evidence="4 7" id="KW-0472">Membrane</keyword>
<dbReference type="EC" id="4.2.2.29" evidence="7"/>
<evidence type="ECO:0000313" key="9">
    <source>
        <dbReference type="Proteomes" id="UP000177130"/>
    </source>
</evidence>
<dbReference type="Proteomes" id="UP000177130">
    <property type="component" value="Unassembled WGS sequence"/>
</dbReference>
<proteinExistence type="inferred from homology"/>
<dbReference type="EMBL" id="MHRK01000049">
    <property type="protein sequence ID" value="OHA22671.1"/>
    <property type="molecule type" value="Genomic_DNA"/>
</dbReference>
<dbReference type="GO" id="GO:0005886">
    <property type="term" value="C:plasma membrane"/>
    <property type="evidence" value="ECO:0007669"/>
    <property type="project" value="UniProtKB-SubCell"/>
</dbReference>
<dbReference type="GO" id="GO:0008932">
    <property type="term" value="F:lytic endotransglycosylase activity"/>
    <property type="evidence" value="ECO:0007669"/>
    <property type="project" value="UniProtKB-UniRule"/>
</dbReference>
<dbReference type="Pfam" id="PF02618">
    <property type="entry name" value="YceG"/>
    <property type="match status" value="1"/>
</dbReference>
<keyword evidence="1 7" id="KW-1003">Cell membrane</keyword>
<dbReference type="HAMAP" id="MF_02065">
    <property type="entry name" value="MltG"/>
    <property type="match status" value="1"/>
</dbReference>
<dbReference type="PANTHER" id="PTHR30518:SF2">
    <property type="entry name" value="ENDOLYTIC MUREIN TRANSGLYCOSYLASE"/>
    <property type="match status" value="1"/>
</dbReference>
<evidence type="ECO:0000256" key="2">
    <source>
        <dbReference type="ARBA" id="ARBA00022692"/>
    </source>
</evidence>
<dbReference type="AlphaFoldDB" id="A0A1G2MI12"/>
<dbReference type="GO" id="GO:0009252">
    <property type="term" value="P:peptidoglycan biosynthetic process"/>
    <property type="evidence" value="ECO:0007669"/>
    <property type="project" value="UniProtKB-UniRule"/>
</dbReference>
<dbReference type="NCBIfam" id="TIGR00247">
    <property type="entry name" value="endolytic transglycosylase MltG"/>
    <property type="match status" value="1"/>
</dbReference>
<evidence type="ECO:0000256" key="3">
    <source>
        <dbReference type="ARBA" id="ARBA00022989"/>
    </source>
</evidence>
<protein>
    <recommendedName>
        <fullName evidence="7">Endolytic murein transglycosylase</fullName>
        <ecNumber evidence="7">4.2.2.29</ecNumber>
    </recommendedName>
    <alternativeName>
        <fullName evidence="7">Peptidoglycan lytic transglycosylase</fullName>
    </alternativeName>
    <alternativeName>
        <fullName evidence="7">Peptidoglycan polymerization terminase</fullName>
    </alternativeName>
</protein>
<evidence type="ECO:0000256" key="5">
    <source>
        <dbReference type="ARBA" id="ARBA00023239"/>
    </source>
</evidence>
<comment type="caution">
    <text evidence="8">The sequence shown here is derived from an EMBL/GenBank/DDBJ whole genome shotgun (WGS) entry which is preliminary data.</text>
</comment>
<evidence type="ECO:0000256" key="6">
    <source>
        <dbReference type="ARBA" id="ARBA00023316"/>
    </source>
</evidence>
<dbReference type="STRING" id="1802306.A3C72_01275"/>
<dbReference type="GO" id="GO:0071555">
    <property type="term" value="P:cell wall organization"/>
    <property type="evidence" value="ECO:0007669"/>
    <property type="project" value="UniProtKB-KW"/>
</dbReference>
<evidence type="ECO:0000256" key="7">
    <source>
        <dbReference type="HAMAP-Rule" id="MF_02065"/>
    </source>
</evidence>
<keyword evidence="3 7" id="KW-1133">Transmembrane helix</keyword>
<evidence type="ECO:0000313" key="8">
    <source>
        <dbReference type="EMBL" id="OHA22671.1"/>
    </source>
</evidence>
<organism evidence="8 9">
    <name type="scientific">Candidatus Taylorbacteria bacterium RIFCSPHIGHO2_02_FULL_43_32b</name>
    <dbReference type="NCBI Taxonomy" id="1802306"/>
    <lineage>
        <taxon>Bacteria</taxon>
        <taxon>Candidatus Tayloriibacteriota</taxon>
    </lineage>
</organism>
<keyword evidence="5 7" id="KW-0456">Lyase</keyword>
<dbReference type="Gene3D" id="3.30.1490.480">
    <property type="entry name" value="Endolytic murein transglycosylase"/>
    <property type="match status" value="1"/>
</dbReference>
<name>A0A1G2MI12_9BACT</name>
<accession>A0A1G2MI12</accession>
<keyword evidence="6 7" id="KW-0961">Cell wall biogenesis/degradation</keyword>
<comment type="subcellular location">
    <subcellularLocation>
        <location evidence="7">Cell membrane</location>
        <topology evidence="7">Single-pass membrane protein</topology>
    </subcellularLocation>
</comment>
<dbReference type="InterPro" id="IPR003770">
    <property type="entry name" value="MLTG-like"/>
</dbReference>